<organism evidence="2 3">
    <name type="scientific">Trichosporon asahii var. asahii (strain ATCC 90039 / CBS 2479 / JCM 2466 / KCTC 7840 / NBRC 103889/ NCYC 2677 / UAMH 7654)</name>
    <name type="common">Yeast</name>
    <dbReference type="NCBI Taxonomy" id="1186058"/>
    <lineage>
        <taxon>Eukaryota</taxon>
        <taxon>Fungi</taxon>
        <taxon>Dikarya</taxon>
        <taxon>Basidiomycota</taxon>
        <taxon>Agaricomycotina</taxon>
        <taxon>Tremellomycetes</taxon>
        <taxon>Trichosporonales</taxon>
        <taxon>Trichosporonaceae</taxon>
        <taxon>Trichosporon</taxon>
    </lineage>
</organism>
<accession>J6EY33</accession>
<proteinExistence type="predicted"/>
<dbReference type="VEuPathDB" id="FungiDB:A1Q1_03327"/>
<evidence type="ECO:0000313" key="3">
    <source>
        <dbReference type="Proteomes" id="UP000002748"/>
    </source>
</evidence>
<evidence type="ECO:0000313" key="2">
    <source>
        <dbReference type="EMBL" id="EJT47752.1"/>
    </source>
</evidence>
<dbReference type="InterPro" id="IPR029058">
    <property type="entry name" value="AB_hydrolase_fold"/>
</dbReference>
<dbReference type="OrthoDB" id="10249433at2759"/>
<dbReference type="Pfam" id="PF12146">
    <property type="entry name" value="Hydrolase_4"/>
    <property type="match status" value="1"/>
</dbReference>
<dbReference type="RefSeq" id="XP_014178634.1">
    <property type="nucleotide sequence ID" value="XM_014323159.1"/>
</dbReference>
<feature type="domain" description="Serine aminopeptidase S33" evidence="1">
    <location>
        <begin position="306"/>
        <end position="350"/>
    </location>
</feature>
<dbReference type="KEGG" id="tasa:A1Q1_03327"/>
<dbReference type="InterPro" id="IPR051044">
    <property type="entry name" value="MAG_DAG_Lipase"/>
</dbReference>
<comment type="caution">
    <text evidence="2">The sequence shown here is derived from an EMBL/GenBank/DDBJ whole genome shotgun (WGS) entry which is preliminary data.</text>
</comment>
<dbReference type="EMBL" id="ALBS01000229">
    <property type="protein sequence ID" value="EJT47752.1"/>
    <property type="molecule type" value="Genomic_DNA"/>
</dbReference>
<dbReference type="Proteomes" id="UP000002748">
    <property type="component" value="Unassembled WGS sequence"/>
</dbReference>
<name>J6EY33_TRIAS</name>
<gene>
    <name evidence="2" type="ORF">A1Q1_03327</name>
</gene>
<dbReference type="SUPFAM" id="SSF53474">
    <property type="entry name" value="alpha/beta-Hydrolases"/>
    <property type="match status" value="1"/>
</dbReference>
<dbReference type="GeneID" id="25986840"/>
<sequence length="388" mass="43607">MPLGNPLWEVVEPYLVAANLYTNPDPTHGRYLLPHHPPHLELINNPDVKHVWRRVFLKPYKEFNTLEEAYDSCEIIGSEEVQLKPEELASGVKRGGRWVFYSVWKLDKEPQGGWEEGGKGLNRDLLLVHGLSDYGLRYAPHVLHFLKAGFRVIIPDLPSYGRSTGINSYLPSLNLLPAAVHAVLSDVAHWDISSGRHQRQFHGRLDSVCDKPGRIFRADSSLYYVLKYPPSSSESAIADTHEGAPRPNIAGAFVLCPMVDVSPESRPSALIEYIAKGIKYFAGSLPLAKAVRGNVSDDPRVEADFFSDPIRLVHGSADRATSPAATERLFHRLPNADKSFKLYDGYEHVMCKVGIDAADDEKRQRVLKDWRSWLIAHCDGDDNRNKQE</sequence>
<dbReference type="Gene3D" id="3.40.50.1820">
    <property type="entry name" value="alpha/beta hydrolase"/>
    <property type="match status" value="2"/>
</dbReference>
<dbReference type="AlphaFoldDB" id="J6EY33"/>
<protein>
    <submittedName>
        <fullName evidence="2">Lysophospholipase</fullName>
    </submittedName>
</protein>
<reference evidence="2 3" key="1">
    <citation type="journal article" date="2012" name="Eukaryot. Cell">
        <title>Draft genome sequence of CBS 2479, the standard type strain of Trichosporon asahii.</title>
        <authorList>
            <person name="Yang R.Y."/>
            <person name="Li H.T."/>
            <person name="Zhu H."/>
            <person name="Zhou G.P."/>
            <person name="Wang M."/>
            <person name="Wang L."/>
        </authorList>
    </citation>
    <scope>NUCLEOTIDE SEQUENCE [LARGE SCALE GENOMIC DNA]</scope>
    <source>
        <strain evidence="3">ATCC 90039 / CBS 2479 / JCM 2466 / KCTC 7840 / NCYC 2677 / UAMH 7654</strain>
    </source>
</reference>
<dbReference type="HOGENOM" id="CLU_026209_12_0_1"/>
<dbReference type="PANTHER" id="PTHR11614">
    <property type="entry name" value="PHOSPHOLIPASE-RELATED"/>
    <property type="match status" value="1"/>
</dbReference>
<evidence type="ECO:0000259" key="1">
    <source>
        <dbReference type="Pfam" id="PF12146"/>
    </source>
</evidence>
<dbReference type="InterPro" id="IPR022742">
    <property type="entry name" value="Hydrolase_4"/>
</dbReference>